<accession>A0A1G2G2I0</accession>
<evidence type="ECO:0000313" key="2">
    <source>
        <dbReference type="EMBL" id="OGZ44081.1"/>
    </source>
</evidence>
<dbReference type="Pfam" id="PF04070">
    <property type="entry name" value="DUF378"/>
    <property type="match status" value="1"/>
</dbReference>
<dbReference type="EMBL" id="MHNK01000010">
    <property type="protein sequence ID" value="OGZ44081.1"/>
    <property type="molecule type" value="Genomic_DNA"/>
</dbReference>
<dbReference type="Proteomes" id="UP000177480">
    <property type="component" value="Unassembled WGS sequence"/>
</dbReference>
<protein>
    <recommendedName>
        <fullName evidence="4">DUF378 domain-containing protein</fullName>
    </recommendedName>
</protein>
<sequence length="76" mass="8069">MKALHTVAFILLVVGGLNWLLVGVAGWDIGKLFGGMDALVSRVIYILVGLSAIMLVVTHKNDCRNCSGGSPTTMPR</sequence>
<name>A0A1G2G2I0_9BACT</name>
<dbReference type="PANTHER" id="PTHR37304">
    <property type="entry name" value="MEMBRANE PROTEIN-RELATED"/>
    <property type="match status" value="1"/>
</dbReference>
<proteinExistence type="predicted"/>
<dbReference type="AlphaFoldDB" id="A0A1G2G2I0"/>
<reference evidence="2 3" key="1">
    <citation type="journal article" date="2016" name="Nat. Commun.">
        <title>Thousands of microbial genomes shed light on interconnected biogeochemical processes in an aquifer system.</title>
        <authorList>
            <person name="Anantharaman K."/>
            <person name="Brown C.T."/>
            <person name="Hug L.A."/>
            <person name="Sharon I."/>
            <person name="Castelle C.J."/>
            <person name="Probst A.J."/>
            <person name="Thomas B.C."/>
            <person name="Singh A."/>
            <person name="Wilkins M.J."/>
            <person name="Karaoz U."/>
            <person name="Brodie E.L."/>
            <person name="Williams K.H."/>
            <person name="Hubbard S.S."/>
            <person name="Banfield J.F."/>
        </authorList>
    </citation>
    <scope>NUCLEOTIDE SEQUENCE [LARGE SCALE GENOMIC DNA]</scope>
</reference>
<evidence type="ECO:0008006" key="4">
    <source>
        <dbReference type="Google" id="ProtNLM"/>
    </source>
</evidence>
<feature type="transmembrane region" description="Helical" evidence="1">
    <location>
        <begin position="39"/>
        <end position="57"/>
    </location>
</feature>
<keyword evidence="1" id="KW-0472">Membrane</keyword>
<evidence type="ECO:0000313" key="3">
    <source>
        <dbReference type="Proteomes" id="UP000177480"/>
    </source>
</evidence>
<keyword evidence="1" id="KW-0812">Transmembrane</keyword>
<evidence type="ECO:0000256" key="1">
    <source>
        <dbReference type="SAM" id="Phobius"/>
    </source>
</evidence>
<feature type="transmembrane region" description="Helical" evidence="1">
    <location>
        <begin position="7"/>
        <end position="27"/>
    </location>
</feature>
<keyword evidence="1" id="KW-1133">Transmembrane helix</keyword>
<gene>
    <name evidence="2" type="ORF">A2719_03015</name>
</gene>
<organism evidence="2 3">
    <name type="scientific">Candidatus Ryanbacteria bacterium RIFCSPHIGHO2_01_FULL_45_22</name>
    <dbReference type="NCBI Taxonomy" id="1802114"/>
    <lineage>
        <taxon>Bacteria</taxon>
        <taxon>Candidatus Ryaniibacteriota</taxon>
    </lineage>
</organism>
<comment type="caution">
    <text evidence="2">The sequence shown here is derived from an EMBL/GenBank/DDBJ whole genome shotgun (WGS) entry which is preliminary data.</text>
</comment>
<dbReference type="InterPro" id="IPR007211">
    <property type="entry name" value="DUF378"/>
</dbReference>
<dbReference type="PANTHER" id="PTHR37304:SF1">
    <property type="entry name" value="MEMBRANE PROTEIN"/>
    <property type="match status" value="1"/>
</dbReference>